<keyword evidence="3" id="KW-1185">Reference proteome</keyword>
<feature type="compositionally biased region" description="Low complexity" evidence="1">
    <location>
        <begin position="483"/>
        <end position="493"/>
    </location>
</feature>
<feature type="region of interest" description="Disordered" evidence="1">
    <location>
        <begin position="894"/>
        <end position="1017"/>
    </location>
</feature>
<name>A0A1R2AQY9_9CILI</name>
<reference evidence="2 3" key="1">
    <citation type="submission" date="2016-11" db="EMBL/GenBank/DDBJ databases">
        <title>The macronuclear genome of Stentor coeruleus: a giant cell with tiny introns.</title>
        <authorList>
            <person name="Slabodnick M."/>
            <person name="Ruby J.G."/>
            <person name="Reiff S.B."/>
            <person name="Swart E.C."/>
            <person name="Gosai S."/>
            <person name="Prabakaran S."/>
            <person name="Witkowska E."/>
            <person name="Larue G.E."/>
            <person name="Fisher S."/>
            <person name="Freeman R.M."/>
            <person name="Gunawardena J."/>
            <person name="Chu W."/>
            <person name="Stover N.A."/>
            <person name="Gregory B.D."/>
            <person name="Nowacki M."/>
            <person name="Derisi J."/>
            <person name="Roy S.W."/>
            <person name="Marshall W.F."/>
            <person name="Sood P."/>
        </authorList>
    </citation>
    <scope>NUCLEOTIDE SEQUENCE [LARGE SCALE GENOMIC DNA]</scope>
    <source>
        <strain evidence="2">WM001</strain>
    </source>
</reference>
<dbReference type="Gene3D" id="2.120.10.80">
    <property type="entry name" value="Kelch-type beta propeller"/>
    <property type="match status" value="1"/>
</dbReference>
<organism evidence="2 3">
    <name type="scientific">Stentor coeruleus</name>
    <dbReference type="NCBI Taxonomy" id="5963"/>
    <lineage>
        <taxon>Eukaryota</taxon>
        <taxon>Sar</taxon>
        <taxon>Alveolata</taxon>
        <taxon>Ciliophora</taxon>
        <taxon>Postciliodesmatophora</taxon>
        <taxon>Heterotrichea</taxon>
        <taxon>Heterotrichida</taxon>
        <taxon>Stentoridae</taxon>
        <taxon>Stentor</taxon>
    </lineage>
</organism>
<feature type="compositionally biased region" description="Basic and acidic residues" evidence="1">
    <location>
        <begin position="356"/>
        <end position="368"/>
    </location>
</feature>
<feature type="compositionally biased region" description="Polar residues" evidence="1">
    <location>
        <begin position="339"/>
        <end position="349"/>
    </location>
</feature>
<feature type="compositionally biased region" description="Polar residues" evidence="1">
    <location>
        <begin position="757"/>
        <end position="766"/>
    </location>
</feature>
<feature type="compositionally biased region" description="Basic and acidic residues" evidence="1">
    <location>
        <begin position="823"/>
        <end position="845"/>
    </location>
</feature>
<feature type="region of interest" description="Disordered" evidence="1">
    <location>
        <begin position="396"/>
        <end position="441"/>
    </location>
</feature>
<dbReference type="EMBL" id="MPUH01001607">
    <property type="protein sequence ID" value="OMJ66899.1"/>
    <property type="molecule type" value="Genomic_DNA"/>
</dbReference>
<feature type="compositionally biased region" description="Basic and acidic residues" evidence="1">
    <location>
        <begin position="972"/>
        <end position="991"/>
    </location>
</feature>
<feature type="region of interest" description="Disordered" evidence="1">
    <location>
        <begin position="339"/>
        <end position="368"/>
    </location>
</feature>
<proteinExistence type="predicted"/>
<dbReference type="SUPFAM" id="SSF117281">
    <property type="entry name" value="Kelch motif"/>
    <property type="match status" value="1"/>
</dbReference>
<dbReference type="Proteomes" id="UP000187209">
    <property type="component" value="Unassembled WGS sequence"/>
</dbReference>
<feature type="compositionally biased region" description="Basic residues" evidence="1">
    <location>
        <begin position="953"/>
        <end position="963"/>
    </location>
</feature>
<protein>
    <submittedName>
        <fullName evidence="2">Uncharacterized protein</fullName>
    </submittedName>
</protein>
<comment type="caution">
    <text evidence="2">The sequence shown here is derived from an EMBL/GenBank/DDBJ whole genome shotgun (WGS) entry which is preliminary data.</text>
</comment>
<evidence type="ECO:0000313" key="2">
    <source>
        <dbReference type="EMBL" id="OMJ66899.1"/>
    </source>
</evidence>
<sequence length="1156" mass="129426">MGGTCSSKAENSRQSVNMIAIPELMYFNRIKGKLLRISNKKIEKIAFEAKFFYSPESAIAFLTGKRLIVVGGAVGDCLSNTATIVSLVTNDVESLPNIPIPCKEGQLHEIGEWVYYVGALQSVSNNIVPAPILRFNYKLSLWEEIIEPESENEKIIFSSYMQYGSCVMNKKILIFGGMRICSIGTLKCSKKIFSLSFADGVKIKEEGNLPLKLVSPQASCGEKHGLIVGGFNAKTGEPNKACFYIINKEGVFQIHKIDSLTIPITENYPPVYTKDYAMFITYPHVAIRFRDKTRWMIYQIKNKNSKSANLRVNESERVRFSSGVDLKKNQIATNMRFSNQKALSKSKQQAAPALKKSIEKPEEKKEPEAAKVIEIKKEKIHEPEIALIPEKAKEHEKFEDIGLEEEDERKSREHHKLGMKKSEEKNKASIDFNNFNPNLGKKNFDEKIAIISTTPIKTITREKLLDLNVPIPLPHENKKKSKSSSSSSSSSSNKKNHKVEEEAKSQLLAKEEPIKVPEENSRIRIKPEIIINKPPSSSSSSIKEDKNKDQTIAFMADNNHKKKLEAQGNEKSEEATEISIEGECKQFIKIPSSATEKLKGKGKGRKGKGKEEDSLAIEVLTKKNKKSSSSSSSKEKLDKIKLKKEVSAGVNISNPSDNRKSLPKINPLNAKSANPPTFLEDFDSNSLAQNRKVTVEINQGKVEIIQKRLSSSSSSSSRSSSSSGSSSEKEINDSTNQEDMLKDSRFQSIAMDDQEKSNNVINYLQLSKNSSRSSRRSSKEKDSASSGHEQILSNNPNSTELLTAEEPYGKYVESHERIKHKELHQIENHKIDKPENKTGKVEINIHKKVHKKSKDSSSSSSKGKNKEKVKLEKLVHDDFADIKLPDAKKINANIYETKNEENSVKSKKTVGFAENSVVINEKKVKKSKENHSESSSSDEKESKSSKSSDSNKKKGNKRHHRKNSGSSSYSVESDKKGSDQEKSDSSEDGLKVVESSSSSNSDSSNSDSSDSYNYRPVKNRVKRTKTIASVSSSDVSDTENDVEIAFTHNQGSAFLKQICIVLKMNPFFSVPNPLNITGMSNYLLQLIPKRNYSQDQDLFKILAVIHEVAQKKPLREKEKWNILMCSKLLPENTEISAEEMAHALSRAFKYILMRKA</sequence>
<evidence type="ECO:0000256" key="1">
    <source>
        <dbReference type="SAM" id="MobiDB-lite"/>
    </source>
</evidence>
<feature type="compositionally biased region" description="Polar residues" evidence="1">
    <location>
        <begin position="787"/>
        <end position="801"/>
    </location>
</feature>
<accession>A0A1R2AQY9</accession>
<dbReference type="AlphaFoldDB" id="A0A1R2AQY9"/>
<dbReference type="InterPro" id="IPR015915">
    <property type="entry name" value="Kelch-typ_b-propeller"/>
</dbReference>
<evidence type="ECO:0000313" key="3">
    <source>
        <dbReference type="Proteomes" id="UP000187209"/>
    </source>
</evidence>
<feature type="region of interest" description="Disordered" evidence="1">
    <location>
        <begin position="591"/>
        <end position="875"/>
    </location>
</feature>
<feature type="compositionally biased region" description="Low complexity" evidence="1">
    <location>
        <begin position="710"/>
        <end position="726"/>
    </location>
</feature>
<feature type="compositionally biased region" description="Low complexity" evidence="1">
    <location>
        <begin position="995"/>
        <end position="1011"/>
    </location>
</feature>
<feature type="compositionally biased region" description="Low complexity" evidence="1">
    <location>
        <begin position="528"/>
        <end position="541"/>
    </location>
</feature>
<feature type="compositionally biased region" description="Basic and acidic residues" evidence="1">
    <location>
        <begin position="633"/>
        <end position="646"/>
    </location>
</feature>
<feature type="compositionally biased region" description="Basic and acidic residues" evidence="1">
    <location>
        <begin position="927"/>
        <end position="952"/>
    </location>
</feature>
<feature type="compositionally biased region" description="Basic and acidic residues" evidence="1">
    <location>
        <begin position="498"/>
        <end position="527"/>
    </location>
</feature>
<feature type="compositionally biased region" description="Basic and acidic residues" evidence="1">
    <location>
        <begin position="564"/>
        <end position="574"/>
    </location>
</feature>
<gene>
    <name evidence="2" type="ORF">SteCoe_36094</name>
</gene>
<feature type="region of interest" description="Disordered" evidence="1">
    <location>
        <begin position="463"/>
        <end position="578"/>
    </location>
</feature>
<feature type="compositionally biased region" description="Basic and acidic residues" evidence="1">
    <location>
        <begin position="864"/>
        <end position="875"/>
    </location>
</feature>